<name>A0ABV5G5W4_9MICC</name>
<protein>
    <recommendedName>
        <fullName evidence="4">DUF4178 domain-containing protein</fullName>
    </recommendedName>
</protein>
<organism evidence="2 3">
    <name type="scientific">Citricoccus parietis</name>
    <dbReference type="NCBI Taxonomy" id="592307"/>
    <lineage>
        <taxon>Bacteria</taxon>
        <taxon>Bacillati</taxon>
        <taxon>Actinomycetota</taxon>
        <taxon>Actinomycetes</taxon>
        <taxon>Micrococcales</taxon>
        <taxon>Micrococcaceae</taxon>
        <taxon>Citricoccus</taxon>
    </lineage>
</organism>
<dbReference type="Proteomes" id="UP001589575">
    <property type="component" value="Unassembled WGS sequence"/>
</dbReference>
<reference evidence="2 3" key="1">
    <citation type="submission" date="2024-09" db="EMBL/GenBank/DDBJ databases">
        <authorList>
            <person name="Sun Q."/>
            <person name="Mori K."/>
        </authorList>
    </citation>
    <scope>NUCLEOTIDE SEQUENCE [LARGE SCALE GENOMIC DNA]</scope>
    <source>
        <strain evidence="2 3">CCM 7609</strain>
    </source>
</reference>
<gene>
    <name evidence="2" type="ORF">ACFFX0_25360</name>
</gene>
<comment type="caution">
    <text evidence="2">The sequence shown here is derived from an EMBL/GenBank/DDBJ whole genome shotgun (WGS) entry which is preliminary data.</text>
</comment>
<proteinExistence type="predicted"/>
<accession>A0ABV5G5W4</accession>
<feature type="region of interest" description="Disordered" evidence="1">
    <location>
        <begin position="1"/>
        <end position="21"/>
    </location>
</feature>
<evidence type="ECO:0000313" key="3">
    <source>
        <dbReference type="Proteomes" id="UP001589575"/>
    </source>
</evidence>
<dbReference type="EMBL" id="JBHMFI010000002">
    <property type="protein sequence ID" value="MFB9074341.1"/>
    <property type="molecule type" value="Genomic_DNA"/>
</dbReference>
<evidence type="ECO:0000313" key="2">
    <source>
        <dbReference type="EMBL" id="MFB9074341.1"/>
    </source>
</evidence>
<keyword evidence="3" id="KW-1185">Reference proteome</keyword>
<evidence type="ECO:0000256" key="1">
    <source>
        <dbReference type="SAM" id="MobiDB-lite"/>
    </source>
</evidence>
<sequence>MASRVTAPQAEPTAGARTRPSLVGLVRPATRSPTGRRLPQLTARGDSTQLVRGLQYLRTRRFPPPSTAALSQAARHATIGAEKLGTVTKSVAVQLTTAGMPMRVQIEGRVYTVAAEPLHWYERRQWWTEEHRAERGRGAGLVDHEVWQLQVQLSQRAPLHTIELRRHETSGRWELIRIHDRGEYRAIS</sequence>
<evidence type="ECO:0008006" key="4">
    <source>
        <dbReference type="Google" id="ProtNLM"/>
    </source>
</evidence>